<dbReference type="GO" id="GO:0005886">
    <property type="term" value="C:plasma membrane"/>
    <property type="evidence" value="ECO:0007669"/>
    <property type="project" value="TreeGrafter"/>
</dbReference>
<dbReference type="RefSeq" id="WP_020949723.1">
    <property type="nucleotide sequence ID" value="NC_022041.1"/>
</dbReference>
<organism evidence="7 8">
    <name type="scientific">Paracoccus aminophilus JCM 7686</name>
    <dbReference type="NCBI Taxonomy" id="1367847"/>
    <lineage>
        <taxon>Bacteria</taxon>
        <taxon>Pseudomonadati</taxon>
        <taxon>Pseudomonadota</taxon>
        <taxon>Alphaproteobacteria</taxon>
        <taxon>Rhodobacterales</taxon>
        <taxon>Paracoccaceae</taxon>
        <taxon>Paracoccus</taxon>
    </lineage>
</organism>
<evidence type="ECO:0000256" key="3">
    <source>
        <dbReference type="ARBA" id="ARBA00022692"/>
    </source>
</evidence>
<evidence type="ECO:0000256" key="4">
    <source>
        <dbReference type="ARBA" id="ARBA00022989"/>
    </source>
</evidence>
<comment type="similarity">
    <text evidence="2">Belongs to the CbiQ family.</text>
</comment>
<dbReference type="PANTHER" id="PTHR33514:SF13">
    <property type="entry name" value="PROTEIN ABCI12, CHLOROPLASTIC"/>
    <property type="match status" value="1"/>
</dbReference>
<keyword evidence="8" id="KW-1185">Reference proteome</keyword>
<keyword evidence="3 6" id="KW-0812">Transmembrane</keyword>
<dbReference type="InterPro" id="IPR003339">
    <property type="entry name" value="ABC/ECF_trnsptr_transmembrane"/>
</dbReference>
<dbReference type="Proteomes" id="UP000015480">
    <property type="component" value="Chromosome"/>
</dbReference>
<dbReference type="eggNOG" id="COG0619">
    <property type="taxonomic scope" value="Bacteria"/>
</dbReference>
<dbReference type="EMBL" id="CP006650">
    <property type="protein sequence ID" value="AGT08085.1"/>
    <property type="molecule type" value="Genomic_DNA"/>
</dbReference>
<dbReference type="AlphaFoldDB" id="S5XXC7"/>
<proteinExistence type="inferred from homology"/>
<dbReference type="PANTHER" id="PTHR33514">
    <property type="entry name" value="PROTEIN ABCI12, CHLOROPLASTIC"/>
    <property type="match status" value="1"/>
</dbReference>
<evidence type="ECO:0000256" key="6">
    <source>
        <dbReference type="SAM" id="Phobius"/>
    </source>
</evidence>
<gene>
    <name evidence="7" type="ORF">JCM7686_0976</name>
</gene>
<dbReference type="STRING" id="1367847.JCM7686_0976"/>
<accession>S5XXC7</accession>
<dbReference type="CDD" id="cd16914">
    <property type="entry name" value="EcfT"/>
    <property type="match status" value="1"/>
</dbReference>
<evidence type="ECO:0000313" key="7">
    <source>
        <dbReference type="EMBL" id="AGT08085.1"/>
    </source>
</evidence>
<dbReference type="PATRIC" id="fig|1367847.3.peg.939"/>
<dbReference type="Pfam" id="PF02361">
    <property type="entry name" value="CbiQ"/>
    <property type="match status" value="1"/>
</dbReference>
<evidence type="ECO:0000256" key="5">
    <source>
        <dbReference type="ARBA" id="ARBA00023136"/>
    </source>
</evidence>
<sequence length="203" mass="21693">MLTLTHPRRTPAHRLPAGVKLIALAAASVAIFRLPPLGLGLAALGLLGLYAALGRDLLRAGLRGLWPLWPFVVILGLWYGLTGAPDEGIRLISRMMLAVAAANLVTLTTPLAEMIAVIERALSPLRVFGVNPNAVALAMALVIRFAPVLLEKQRALALAWRARSAKRPGWRLSLPLTLAALDEADHVAEALKARGGVQPARRD</sequence>
<comment type="subcellular location">
    <subcellularLocation>
        <location evidence="1">Membrane</location>
        <topology evidence="1">Multi-pass membrane protein</topology>
    </subcellularLocation>
</comment>
<feature type="transmembrane region" description="Helical" evidence="6">
    <location>
        <begin position="65"/>
        <end position="84"/>
    </location>
</feature>
<name>S5XXC7_PARAH</name>
<protein>
    <submittedName>
        <fullName evidence="7">Cobalt/nickel transport system, permease protein</fullName>
    </submittedName>
</protein>
<keyword evidence="4 6" id="KW-1133">Transmembrane helix</keyword>
<keyword evidence="5 6" id="KW-0472">Membrane</keyword>
<feature type="transmembrane region" description="Helical" evidence="6">
    <location>
        <begin position="21"/>
        <end position="53"/>
    </location>
</feature>
<evidence type="ECO:0000256" key="1">
    <source>
        <dbReference type="ARBA" id="ARBA00004141"/>
    </source>
</evidence>
<feature type="transmembrane region" description="Helical" evidence="6">
    <location>
        <begin position="96"/>
        <end position="118"/>
    </location>
</feature>
<feature type="transmembrane region" description="Helical" evidence="6">
    <location>
        <begin position="130"/>
        <end position="150"/>
    </location>
</feature>
<evidence type="ECO:0000313" key="8">
    <source>
        <dbReference type="Proteomes" id="UP000015480"/>
    </source>
</evidence>
<dbReference type="KEGG" id="pami:JCM7686_0976"/>
<dbReference type="OrthoDB" id="5868344at2"/>
<dbReference type="HOGENOM" id="CLU_056469_4_2_5"/>
<reference evidence="7 8" key="1">
    <citation type="journal article" date="2014" name="BMC Genomics">
        <title>Architecture and functions of a multipartite genome of the methylotrophic bacterium Paracoccus aminophilus JCM 7686, containing primary and secondary chromids.</title>
        <authorList>
            <person name="Dziewit L."/>
            <person name="Czarnecki J."/>
            <person name="Wibberg D."/>
            <person name="Radlinska M."/>
            <person name="Mrozek P."/>
            <person name="Szymczak M."/>
            <person name="Schluter A."/>
            <person name="Puhler A."/>
            <person name="Bartosik D."/>
        </authorList>
    </citation>
    <scope>NUCLEOTIDE SEQUENCE [LARGE SCALE GENOMIC DNA]</scope>
    <source>
        <strain evidence="7">JCM 7686</strain>
    </source>
</reference>
<evidence type="ECO:0000256" key="2">
    <source>
        <dbReference type="ARBA" id="ARBA00008564"/>
    </source>
</evidence>